<evidence type="ECO:0000259" key="4">
    <source>
        <dbReference type="Pfam" id="PF03816"/>
    </source>
</evidence>
<keyword evidence="3" id="KW-1133">Transmembrane helix</keyword>
<dbReference type="EMBL" id="CP165735">
    <property type="protein sequence ID" value="XDV70497.1"/>
    <property type="molecule type" value="Genomic_DNA"/>
</dbReference>
<keyword evidence="3" id="KW-0472">Membrane</keyword>
<name>A0AB39YNB3_9MICC</name>
<feature type="domain" description="Cell envelope-related transcriptional attenuator" evidence="4">
    <location>
        <begin position="111"/>
        <end position="257"/>
    </location>
</feature>
<organism evidence="5">
    <name type="scientific">Paenarthrobacter sp. AMU7</name>
    <dbReference type="NCBI Taxonomy" id="3162492"/>
    <lineage>
        <taxon>Bacteria</taxon>
        <taxon>Bacillati</taxon>
        <taxon>Actinomycetota</taxon>
        <taxon>Actinomycetes</taxon>
        <taxon>Micrococcales</taxon>
        <taxon>Micrococcaceae</taxon>
        <taxon>Paenarthrobacter</taxon>
    </lineage>
</organism>
<feature type="region of interest" description="Disordered" evidence="2">
    <location>
        <begin position="1"/>
        <end position="23"/>
    </location>
</feature>
<feature type="compositionally biased region" description="Polar residues" evidence="2">
    <location>
        <begin position="1"/>
        <end position="13"/>
    </location>
</feature>
<dbReference type="InterPro" id="IPR050922">
    <property type="entry name" value="LytR/CpsA/Psr_CW_biosynth"/>
</dbReference>
<evidence type="ECO:0000313" key="5">
    <source>
        <dbReference type="EMBL" id="XDV70497.1"/>
    </source>
</evidence>
<dbReference type="Gene3D" id="3.40.630.190">
    <property type="entry name" value="LCP protein"/>
    <property type="match status" value="1"/>
</dbReference>
<dbReference type="InterPro" id="IPR004474">
    <property type="entry name" value="LytR_CpsA_psr"/>
</dbReference>
<gene>
    <name evidence="5" type="ORF">ABQM86_16240</name>
</gene>
<comment type="similarity">
    <text evidence="1">Belongs to the LytR/CpsA/Psr (LCP) family.</text>
</comment>
<dbReference type="RefSeq" id="WP_369744927.1">
    <property type="nucleotide sequence ID" value="NZ_CP165735.1"/>
</dbReference>
<feature type="transmembrane region" description="Helical" evidence="3">
    <location>
        <begin position="25"/>
        <end position="49"/>
    </location>
</feature>
<proteinExistence type="inferred from homology"/>
<dbReference type="Pfam" id="PF03816">
    <property type="entry name" value="LytR_cpsA_psr"/>
    <property type="match status" value="1"/>
</dbReference>
<reference evidence="5" key="1">
    <citation type="submission" date="2024-07" db="EMBL/GenBank/DDBJ databases">
        <authorList>
            <person name="Li J."/>
            <person name="Wei H."/>
            <person name="Ma J."/>
        </authorList>
    </citation>
    <scope>NUCLEOTIDE SEQUENCE</scope>
    <source>
        <strain evidence="5">AMU7</strain>
    </source>
</reference>
<accession>A0AB39YNB3</accession>
<dbReference type="PANTHER" id="PTHR33392">
    <property type="entry name" value="POLYISOPRENYL-TEICHOIC ACID--PEPTIDOGLYCAN TEICHOIC ACID TRANSFERASE TAGU"/>
    <property type="match status" value="1"/>
</dbReference>
<dbReference type="PANTHER" id="PTHR33392:SF6">
    <property type="entry name" value="POLYISOPRENYL-TEICHOIC ACID--PEPTIDOGLYCAN TEICHOIC ACID TRANSFERASE TAGU"/>
    <property type="match status" value="1"/>
</dbReference>
<keyword evidence="3" id="KW-0812">Transmembrane</keyword>
<dbReference type="NCBIfam" id="TIGR00350">
    <property type="entry name" value="lytR_cpsA_psr"/>
    <property type="match status" value="1"/>
</dbReference>
<evidence type="ECO:0000256" key="3">
    <source>
        <dbReference type="SAM" id="Phobius"/>
    </source>
</evidence>
<protein>
    <submittedName>
        <fullName evidence="5">LCP family protein</fullName>
    </submittedName>
</protein>
<sequence length="358" mass="38227">MTLPNDTETPTSESRPRRQKSGKKTVRNVLLGFAAAVLVAGLIGGGYLYNLAQTFNSGTTKIETAFPEESTRPQKTEPVNGTAAMNILVMGSDTRGSAELDIDTQASTDQRADTLMLVHIPADRKNVYAVSLMRDLWVDIPGKGESKINSALALGGVPLMVQTVESLFQQRIDHVAMVDFEGFKGLTDALGGVEVDVKIPFAPAKGPMKGHYYEAGKQTLNGDEALAFVRERMSFSDGDYQRVRNQQAYMKAIISKTIARETLTNPVTVNSMVSAVTPFISVDKSFDAAAIGSLAVGMKDLRANDTVMFTLPTLGTGTSADGQSIVVADTAAISDIAEALSKDQLGAYVTAHALEKGN</sequence>
<dbReference type="AlphaFoldDB" id="A0AB39YNB3"/>
<evidence type="ECO:0000256" key="2">
    <source>
        <dbReference type="SAM" id="MobiDB-lite"/>
    </source>
</evidence>
<evidence type="ECO:0000256" key="1">
    <source>
        <dbReference type="ARBA" id="ARBA00006068"/>
    </source>
</evidence>